<feature type="coiled-coil region" evidence="1">
    <location>
        <begin position="212"/>
        <end position="278"/>
    </location>
</feature>
<dbReference type="AlphaFoldDB" id="A0A6S7DPA0"/>
<dbReference type="Pfam" id="PF11740">
    <property type="entry name" value="KfrA_N"/>
    <property type="match status" value="1"/>
</dbReference>
<reference evidence="3 4" key="1">
    <citation type="submission" date="2020-04" db="EMBL/GenBank/DDBJ databases">
        <authorList>
            <person name="De Canck E."/>
        </authorList>
    </citation>
    <scope>NUCLEOTIDE SEQUENCE [LARGE SCALE GENOMIC DNA]</scope>
    <source>
        <strain evidence="3 4">LMG 1861</strain>
    </source>
</reference>
<evidence type="ECO:0000313" key="3">
    <source>
        <dbReference type="EMBL" id="CAB3869503.1"/>
    </source>
</evidence>
<dbReference type="RefSeq" id="WP_175128678.1">
    <property type="nucleotide sequence ID" value="NZ_CADILD010000002.1"/>
</dbReference>
<accession>A0A6S7DPA0</accession>
<dbReference type="InterPro" id="IPR021104">
    <property type="entry name" value="KfrA_DNA-bd_N"/>
</dbReference>
<evidence type="ECO:0000259" key="2">
    <source>
        <dbReference type="Pfam" id="PF11740"/>
    </source>
</evidence>
<name>A0A6S7DPA0_9BURK</name>
<sequence length="350" mass="38133">MATGITENDVWTAADALLLEGARPTIERVRQKIGRGSPNTVSPHLETWFRALGARIKDPGAFAAPPAIPDPITQAATHFWEAALAEARAEQAEAYRERWQELADDGERLATQAEQLQLREQQLAKRESDLQEGLRVATAQLAATEERLQAAERQLRQRDDQLKQTRGQLQDAQSAVQTLLIEAEKMRGAHAQALEALESRHAAHERRWLNELDAERGAAKKLQARLDEAQLAAQKQVEQSQASLREAQDAKRAAEKAAQEARAEILAAQTRHAAMQAAETSARDALASAQSTLTSSRQNEQALLARLAAADAQAATLLAQLQQKDEQLNALTRHLMTAAMGAGEGNAAGT</sequence>
<feature type="coiled-coil region" evidence="1">
    <location>
        <begin position="307"/>
        <end position="334"/>
    </location>
</feature>
<gene>
    <name evidence="3" type="ORF">LMG1861_02687</name>
</gene>
<feature type="domain" description="KfrA N-terminal DNA-binding" evidence="2">
    <location>
        <begin position="6"/>
        <end position="118"/>
    </location>
</feature>
<evidence type="ECO:0000313" key="4">
    <source>
        <dbReference type="Proteomes" id="UP000494105"/>
    </source>
</evidence>
<proteinExistence type="predicted"/>
<protein>
    <recommendedName>
        <fullName evidence="2">KfrA N-terminal DNA-binding domain-containing protein</fullName>
    </recommendedName>
</protein>
<keyword evidence="1" id="KW-0175">Coiled coil</keyword>
<dbReference type="SUPFAM" id="SSF57997">
    <property type="entry name" value="Tropomyosin"/>
    <property type="match status" value="1"/>
</dbReference>
<feature type="coiled-coil region" evidence="1">
    <location>
        <begin position="134"/>
        <end position="182"/>
    </location>
</feature>
<organism evidence="3 4">
    <name type="scientific">Achromobacter piechaudii</name>
    <dbReference type="NCBI Taxonomy" id="72556"/>
    <lineage>
        <taxon>Bacteria</taxon>
        <taxon>Pseudomonadati</taxon>
        <taxon>Pseudomonadota</taxon>
        <taxon>Betaproteobacteria</taxon>
        <taxon>Burkholderiales</taxon>
        <taxon>Alcaligenaceae</taxon>
        <taxon>Achromobacter</taxon>
    </lineage>
</organism>
<dbReference type="Proteomes" id="UP000494105">
    <property type="component" value="Unassembled WGS sequence"/>
</dbReference>
<evidence type="ECO:0000256" key="1">
    <source>
        <dbReference type="SAM" id="Coils"/>
    </source>
</evidence>
<dbReference type="EMBL" id="CADILD010000002">
    <property type="protein sequence ID" value="CAB3869503.1"/>
    <property type="molecule type" value="Genomic_DNA"/>
</dbReference>